<evidence type="ECO:0000256" key="1">
    <source>
        <dbReference type="SAM" id="SignalP"/>
    </source>
</evidence>
<gene>
    <name evidence="3" type="ORF">QHG74_22445</name>
</gene>
<dbReference type="EMBL" id="JARZAK010000025">
    <property type="protein sequence ID" value="MDY7260479.1"/>
    <property type="molecule type" value="Genomic_DNA"/>
</dbReference>
<keyword evidence="1" id="KW-0732">Signal</keyword>
<organism evidence="3 4">
    <name type="scientific">Bacteroides vicugnae</name>
    <dbReference type="NCBI Taxonomy" id="3037989"/>
    <lineage>
        <taxon>Bacteria</taxon>
        <taxon>Pseudomonadati</taxon>
        <taxon>Bacteroidota</taxon>
        <taxon>Bacteroidia</taxon>
        <taxon>Bacteroidales</taxon>
        <taxon>Bacteroidaceae</taxon>
        <taxon>Bacteroides</taxon>
    </lineage>
</organism>
<feature type="domain" description="DUF5018" evidence="2">
    <location>
        <begin position="9"/>
        <end position="356"/>
    </location>
</feature>
<dbReference type="InterPro" id="IPR011047">
    <property type="entry name" value="Quinoprotein_ADH-like_sf"/>
</dbReference>
<reference evidence="3 4" key="1">
    <citation type="submission" date="2023-04" db="EMBL/GenBank/DDBJ databases">
        <title>Bacteroides pacosi sp. nov., isolated from the fecal material of an alpaca.</title>
        <authorList>
            <person name="Miller S."/>
            <person name="Hendry M."/>
            <person name="King J."/>
            <person name="Sankaranarayanan K."/>
            <person name="Lawson P.A."/>
        </authorList>
    </citation>
    <scope>NUCLEOTIDE SEQUENCE [LARGE SCALE GENOMIC DNA]</scope>
    <source>
        <strain evidence="3 4">A2-P53</strain>
    </source>
</reference>
<protein>
    <submittedName>
        <fullName evidence="3">DUF5018 domain-containing protein</fullName>
    </submittedName>
</protein>
<evidence type="ECO:0000259" key="2">
    <source>
        <dbReference type="Pfam" id="PF16410"/>
    </source>
</evidence>
<dbReference type="RefSeq" id="WP_258980326.1">
    <property type="nucleotide sequence ID" value="NZ_JARZAK010000025.1"/>
</dbReference>
<evidence type="ECO:0000313" key="3">
    <source>
        <dbReference type="EMBL" id="MDY7260479.1"/>
    </source>
</evidence>
<evidence type="ECO:0000313" key="4">
    <source>
        <dbReference type="Proteomes" id="UP001292913"/>
    </source>
</evidence>
<feature type="chain" id="PRO_5045961816" evidence="1">
    <location>
        <begin position="23"/>
        <end position="564"/>
    </location>
</feature>
<accession>A0ABU5HWQ5</accession>
<feature type="signal peptide" evidence="1">
    <location>
        <begin position="1"/>
        <end position="22"/>
    </location>
</feature>
<dbReference type="SUPFAM" id="SSF50998">
    <property type="entry name" value="Quinoprotein alcohol dehydrogenase-like"/>
    <property type="match status" value="1"/>
</dbReference>
<dbReference type="InterPro" id="IPR032186">
    <property type="entry name" value="DUF5018"/>
</dbReference>
<sequence>MKNKIFLIIMAAFIFGISACQSPEDLAPSASHNGINSLKAFLLDDDSENNNFVGEIDYANRTITIVCPYNYPKESDNLFPTDKLVKMRMEAGLDNNVYVTPSLLYMDLTKENYITVTLQNKEQVQYKVVCEIRKNNECAITQYNIPSLEFHGIINEENKSISLISTDPVGTSLAEVKVSHGATISPDPTTETLNYDEPFNVTVTAQNGKDKATYAVRVVEPNKLPQGMRKGSGKLIWSKALGDMGINGTDNNTVAIASSSNYLFVNTRNSDLKYFNRNTGEYVGTINLPFKSGLANFCIANDANNNLLITNLRNTGGGAQAVQTIYRITGTGEPQKYIETSHIYPTGRKLSVCGSLDGDAIILSSVEISSKILYWEVKNGVLQSQEPKLFTADPTIIGWNYLGDAVTFGTDLSQGIFCVGYGSQPRAFGFFNPDGSKNALYNLANVTVEGAPLNDSGHILQQLDIAEFNGARYIAVADQFWNYNTYGLLYDVTVPGNLAGDPKDPNLFIYQTNPIWNNSNANNVADINLRVSTDGMKMTLYLLGTNGGVAAYEFDCIDVEHLVK</sequence>
<keyword evidence="4" id="KW-1185">Reference proteome</keyword>
<dbReference type="Gene3D" id="2.60.40.2340">
    <property type="match status" value="1"/>
</dbReference>
<dbReference type="PROSITE" id="PS51257">
    <property type="entry name" value="PROKAR_LIPOPROTEIN"/>
    <property type="match status" value="1"/>
</dbReference>
<dbReference type="Proteomes" id="UP001292913">
    <property type="component" value="Unassembled WGS sequence"/>
</dbReference>
<proteinExistence type="predicted"/>
<comment type="caution">
    <text evidence="3">The sequence shown here is derived from an EMBL/GenBank/DDBJ whole genome shotgun (WGS) entry which is preliminary data.</text>
</comment>
<dbReference type="Pfam" id="PF16410">
    <property type="entry name" value="DUF5018"/>
    <property type="match status" value="1"/>
</dbReference>
<name>A0ABU5HWQ5_9BACE</name>